<dbReference type="EMBL" id="FNVK01000058">
    <property type="protein sequence ID" value="SEG21294.1"/>
    <property type="molecule type" value="Genomic_DNA"/>
</dbReference>
<accession>Q2Y8D4</accession>
<evidence type="ECO:0000313" key="12">
    <source>
        <dbReference type="Proteomes" id="UP000002718"/>
    </source>
</evidence>
<keyword evidence="6" id="KW-0645">Protease</keyword>
<proteinExistence type="inferred from homology"/>
<dbReference type="eggNOG" id="COG4242">
    <property type="taxonomic scope" value="Bacteria"/>
</dbReference>
<comment type="similarity">
    <text evidence="3">Belongs to the peptidase S51 family.</text>
</comment>
<organism evidence="10 12">
    <name type="scientific">Nitrosospira multiformis (strain ATCC 25196 / NCIMB 11849 / C 71)</name>
    <dbReference type="NCBI Taxonomy" id="323848"/>
    <lineage>
        <taxon>Bacteria</taxon>
        <taxon>Pseudomonadati</taxon>
        <taxon>Pseudomonadota</taxon>
        <taxon>Betaproteobacteria</taxon>
        <taxon>Nitrosomonadales</taxon>
        <taxon>Nitrosomonadaceae</taxon>
        <taxon>Nitrosospira</taxon>
    </lineage>
</organism>
<evidence type="ECO:0000313" key="10">
    <source>
        <dbReference type="EMBL" id="ABB74987.1"/>
    </source>
</evidence>
<dbReference type="Pfam" id="PF03575">
    <property type="entry name" value="Peptidase_S51"/>
    <property type="match status" value="1"/>
</dbReference>
<protein>
    <recommendedName>
        <fullName evidence="5">Cyanophycinase</fullName>
        <ecNumber evidence="4">3.4.15.6</ecNumber>
    </recommendedName>
</protein>
<dbReference type="Proteomes" id="UP000002718">
    <property type="component" value="Chromosome"/>
</dbReference>
<evidence type="ECO:0000256" key="2">
    <source>
        <dbReference type="ARBA" id="ARBA00002039"/>
    </source>
</evidence>
<keyword evidence="12" id="KW-1185">Reference proteome</keyword>
<evidence type="ECO:0000256" key="8">
    <source>
        <dbReference type="ARBA" id="ARBA00022825"/>
    </source>
</evidence>
<dbReference type="InterPro" id="IPR005320">
    <property type="entry name" value="Peptidase_S51"/>
</dbReference>
<dbReference type="InterPro" id="IPR011811">
    <property type="entry name" value="Peptidase_S51_cyanophycinase"/>
</dbReference>
<name>Q2Y8D4_NITMU</name>
<dbReference type="Proteomes" id="UP000236751">
    <property type="component" value="Unassembled WGS sequence"/>
</dbReference>
<dbReference type="PANTHER" id="PTHR36175">
    <property type="entry name" value="CYANOPHYCINASE"/>
    <property type="match status" value="1"/>
</dbReference>
<evidence type="ECO:0000256" key="5">
    <source>
        <dbReference type="ARBA" id="ARBA00015719"/>
    </source>
</evidence>
<dbReference type="PANTHER" id="PTHR36175:SF1">
    <property type="entry name" value="CYANOPHYCINASE"/>
    <property type="match status" value="1"/>
</dbReference>
<dbReference type="EMBL" id="CP000103">
    <property type="protein sequence ID" value="ABB74987.1"/>
    <property type="molecule type" value="Genomic_DNA"/>
</dbReference>
<comment type="function">
    <text evidence="2">Exopeptidase that catalyzes the hydrolytic cleavage of multi-L-arginyl-poly-L-aspartic acid (cyanophycin; a water-insoluble reserve polymer) into aspartate-arginine dipeptides.</text>
</comment>
<dbReference type="PIRSF" id="PIRSF032067">
    <property type="entry name" value="Cyanophycinase"/>
    <property type="match status" value="1"/>
</dbReference>
<keyword evidence="7" id="KW-0378">Hydrolase</keyword>
<evidence type="ECO:0000313" key="11">
    <source>
        <dbReference type="EMBL" id="SEG21294.1"/>
    </source>
</evidence>
<reference evidence="10 12" key="3">
    <citation type="journal article" date="2008" name="Appl. Environ. Microbiol.">
        <title>Complete genome sequence of Nitrosospira multiformis, an ammonia-oxidizing bacterium from the soil environment.</title>
        <authorList>
            <person name="Norton J.M."/>
            <person name="Klotz M.G."/>
            <person name="Stein L.Y."/>
            <person name="Arp D.J."/>
            <person name="Bottomley P.J."/>
            <person name="Chain P.S."/>
            <person name="Hauser L.J."/>
            <person name="Land M.L."/>
            <person name="Larimer F.W."/>
            <person name="Shin M.W."/>
            <person name="Starkenburg S.R."/>
        </authorList>
    </citation>
    <scope>NUCLEOTIDE SEQUENCE [LARGE SCALE GENOMIC DNA]</scope>
    <source>
        <strain evidence="10">ATCC 25196</strain>
        <strain evidence="12">ATCC 25196 / NCIMB 11849 / C 71</strain>
    </source>
</reference>
<dbReference type="CDD" id="cd03145">
    <property type="entry name" value="GAT1_cyanophycinase"/>
    <property type="match status" value="1"/>
</dbReference>
<feature type="active site" description="Charge relay system" evidence="9">
    <location>
        <position position="284"/>
    </location>
</feature>
<sequence length="374" mass="40472">MELLVWFFLAQQQTNSRIICRWMATPIVVAVFSTGIGLVEAANKSRLGISLNGEPVDYLPCGTIPLSTRTAVLMGGGDDVKEAFSWMIAKMSQCGDGNTGRPGNFVVIDNGSVPPDDTYISIVGPVASVVTLVVPDIETANDPALEPYIRNAGAIWLTGGDQGRYYNFWKDSLLEQLISKQVRNFKIPIGGTSAGTMVLSEFAYVADPCAITSSKALTDPYSQCVALRRDFWSDRTPLPPLLSTVTDSHFNARDRMGRLITFLGHAINSQWTSAAIAQAIGVDEETALLMEIDDNTDPSSPGTNFSYKVITNTGVSGSVYILSTDSQSQLNLEPDQPLSFTNVKVRKIETAGNESDYIIDVKEGDLISSTGSIY</sequence>
<feature type="active site" description="Charge relay system" evidence="9">
    <location>
        <position position="193"/>
    </location>
</feature>
<evidence type="ECO:0000256" key="1">
    <source>
        <dbReference type="ARBA" id="ARBA00001092"/>
    </source>
</evidence>
<dbReference type="OrthoDB" id="9799980at2"/>
<dbReference type="AlphaFoldDB" id="Q2Y8D4"/>
<gene>
    <name evidence="10" type="ordered locus">Nmul_A1689</name>
    <name evidence="11" type="ORF">SAMN05216403_1581</name>
</gene>
<reference evidence="11 13" key="4">
    <citation type="submission" date="2016-10" db="EMBL/GenBank/DDBJ databases">
        <authorList>
            <person name="de Groot N.N."/>
        </authorList>
    </citation>
    <scope>NUCLEOTIDE SEQUENCE [LARGE SCALE GENOMIC DNA]</scope>
    <source>
        <strain evidence="11 13">Nl13</strain>
    </source>
</reference>
<dbReference type="HOGENOM" id="CLU_051822_0_0_4"/>
<evidence type="ECO:0000256" key="7">
    <source>
        <dbReference type="ARBA" id="ARBA00022801"/>
    </source>
</evidence>
<evidence type="ECO:0000256" key="9">
    <source>
        <dbReference type="PIRSR" id="PIRSR032067-1"/>
    </source>
</evidence>
<dbReference type="EC" id="3.4.15.6" evidence="4"/>
<dbReference type="GO" id="GO:0008236">
    <property type="term" value="F:serine-type peptidase activity"/>
    <property type="evidence" value="ECO:0007669"/>
    <property type="project" value="UniProtKB-KW"/>
</dbReference>
<evidence type="ECO:0000256" key="6">
    <source>
        <dbReference type="ARBA" id="ARBA00022670"/>
    </source>
</evidence>
<evidence type="ECO:0000313" key="13">
    <source>
        <dbReference type="Proteomes" id="UP000236751"/>
    </source>
</evidence>
<dbReference type="Gene3D" id="3.40.50.880">
    <property type="match status" value="1"/>
</dbReference>
<dbReference type="GO" id="GO:0006508">
    <property type="term" value="P:proteolysis"/>
    <property type="evidence" value="ECO:0007669"/>
    <property type="project" value="UniProtKB-KW"/>
</dbReference>
<feature type="active site" description="Charge relay system" evidence="9">
    <location>
        <position position="249"/>
    </location>
</feature>
<dbReference type="GO" id="GO:0008241">
    <property type="term" value="F:peptidyl-dipeptidase activity"/>
    <property type="evidence" value="ECO:0007669"/>
    <property type="project" value="UniProtKB-EC"/>
</dbReference>
<evidence type="ECO:0000256" key="3">
    <source>
        <dbReference type="ARBA" id="ARBA00006534"/>
    </source>
</evidence>
<dbReference type="STRING" id="323848.Nmul_A1689"/>
<dbReference type="InterPro" id="IPR029062">
    <property type="entry name" value="Class_I_gatase-like"/>
</dbReference>
<evidence type="ECO:0000256" key="4">
    <source>
        <dbReference type="ARBA" id="ARBA00013115"/>
    </source>
</evidence>
<reference evidence="10" key="1">
    <citation type="submission" date="2005-08" db="EMBL/GenBank/DDBJ databases">
        <title>Complete sequence of Chromosome 1 of Nitrosospira multiformis ATCC 25196.</title>
        <authorList>
            <consortium name="US DOE Joint Genome Institute"/>
            <person name="Copeland A."/>
            <person name="Lucas S."/>
            <person name="Lapidus A."/>
            <person name="Barry K."/>
            <person name="Detter J.C."/>
            <person name="Glavina T."/>
            <person name="Hammon N."/>
            <person name="Israni S."/>
            <person name="Pitluck S."/>
            <person name="Chain P."/>
            <person name="Malfatti S."/>
            <person name="Shin M."/>
            <person name="Vergez L."/>
            <person name="Schmutz J."/>
            <person name="Larimer F."/>
            <person name="Land M."/>
            <person name="Hauser L."/>
            <person name="Kyrpides N."/>
            <person name="Lykidis A."/>
            <person name="Richardson P."/>
        </authorList>
    </citation>
    <scope>NUCLEOTIDE SEQUENCE</scope>
    <source>
        <strain evidence="10">ATCC 25196</strain>
    </source>
</reference>
<comment type="catalytic activity">
    <reaction evidence="1">
        <text>[L-4-(L-arginin-2-N-yl)aspartate](n) + H2O = [L-4-(L-arginin-2-N-yl)aspartate](n-1) + L-4-(L-arginin-2-N-yl)aspartate</text>
        <dbReference type="Rhea" id="RHEA:12845"/>
        <dbReference type="Rhea" id="RHEA-COMP:13728"/>
        <dbReference type="Rhea" id="RHEA-COMP:13734"/>
        <dbReference type="ChEBI" id="CHEBI:15377"/>
        <dbReference type="ChEBI" id="CHEBI:137986"/>
        <dbReference type="ChEBI" id="CHEBI:137991"/>
        <dbReference type="EC" id="3.4.15.6"/>
    </reaction>
</comment>
<dbReference type="SUPFAM" id="SSF52317">
    <property type="entry name" value="Class I glutamine amidotransferase-like"/>
    <property type="match status" value="1"/>
</dbReference>
<dbReference type="KEGG" id="nmu:Nmul_A1689"/>
<keyword evidence="8" id="KW-0720">Serine protease</keyword>
<reference evidence="12" key="2">
    <citation type="submission" date="2005-08" db="EMBL/GenBank/DDBJ databases">
        <title>Complete sequence of chromosome 1 of Nitrosospira multiformis ATCC 25196.</title>
        <authorList>
            <person name="Copeland A."/>
            <person name="Lucas S."/>
            <person name="Lapidus A."/>
            <person name="Barry K."/>
            <person name="Detter J.C."/>
            <person name="Glavina T."/>
            <person name="Hammon N."/>
            <person name="Israni S."/>
            <person name="Pitluck S."/>
            <person name="Chain P."/>
            <person name="Malfatti S."/>
            <person name="Shin M."/>
            <person name="Vergez L."/>
            <person name="Schmutz J."/>
            <person name="Larimer F."/>
            <person name="Land M."/>
            <person name="Hauser L."/>
            <person name="Kyrpides N."/>
            <person name="Lykidis A."/>
            <person name="Richardson P."/>
        </authorList>
    </citation>
    <scope>NUCLEOTIDE SEQUENCE [LARGE SCALE GENOMIC DNA]</scope>
    <source>
        <strain evidence="12">ATCC 25196 / NCIMB 11849 / C 71</strain>
    </source>
</reference>